<organism evidence="2 3">
    <name type="scientific">Holothuria leucospilota</name>
    <name type="common">Black long sea cucumber</name>
    <name type="synonym">Mertensiothuria leucospilota</name>
    <dbReference type="NCBI Taxonomy" id="206669"/>
    <lineage>
        <taxon>Eukaryota</taxon>
        <taxon>Metazoa</taxon>
        <taxon>Echinodermata</taxon>
        <taxon>Eleutherozoa</taxon>
        <taxon>Echinozoa</taxon>
        <taxon>Holothuroidea</taxon>
        <taxon>Aspidochirotacea</taxon>
        <taxon>Aspidochirotida</taxon>
        <taxon>Holothuriidae</taxon>
        <taxon>Holothuria</taxon>
    </lineage>
</organism>
<feature type="compositionally biased region" description="Low complexity" evidence="1">
    <location>
        <begin position="24"/>
        <end position="49"/>
    </location>
</feature>
<proteinExistence type="predicted"/>
<keyword evidence="3" id="KW-1185">Reference proteome</keyword>
<dbReference type="OrthoDB" id="10671371at2759"/>
<feature type="compositionally biased region" description="Basic residues" evidence="1">
    <location>
        <begin position="83"/>
        <end position="92"/>
    </location>
</feature>
<comment type="caution">
    <text evidence="2">The sequence shown here is derived from an EMBL/GenBank/DDBJ whole genome shotgun (WGS) entry which is preliminary data.</text>
</comment>
<dbReference type="Proteomes" id="UP001152320">
    <property type="component" value="Chromosome 14"/>
</dbReference>
<dbReference type="InterPro" id="IPR053282">
    <property type="entry name" value="RGS_domain-containing"/>
</dbReference>
<dbReference type="PANTHER" id="PTHR47079:SF1">
    <property type="entry name" value="REGULATOR OF G-PROTEIN SIGNALING PROTEIN-LIKE"/>
    <property type="match status" value="1"/>
</dbReference>
<dbReference type="PANTHER" id="PTHR47079">
    <property type="entry name" value="REGULATOR OF G-PROTEIN SIGNALING PROTEIN-LIKE"/>
    <property type="match status" value="1"/>
</dbReference>
<feature type="compositionally biased region" description="Low complexity" evidence="1">
    <location>
        <begin position="58"/>
        <end position="73"/>
    </location>
</feature>
<gene>
    <name evidence="2" type="ORF">HOLleu_28553</name>
</gene>
<feature type="compositionally biased region" description="Basic and acidic residues" evidence="1">
    <location>
        <begin position="165"/>
        <end position="203"/>
    </location>
</feature>
<sequence length="390" mass="43725">MKREVDDADAQAPRCPSATPFQRSSISTPSSLTVSKSSLSNSSQSIQTPSRRRVSMTSASHHGSSSSSIGSSSRVAAGTTTKKVTKPPRRSRAMSISFRLADFSFMMEGDDEEGGEKDKKDSIPALPQLDIQALQDVRSKAVEKRKQEERKRLAEMRKKKKKSKKEAALASDEKQDKDKKKVKKSKDTPGKKGKSQKEKESHIAKLTKGNLEKFDLQNSYQTRYPLRRGSLVGTETERRRRLSTSFSIDSRNTLSSDLYHTETLSASVEQEVEKLPLVDQAPTESLTFDHMDSDYTSSKASMSHSSYRQISGAILADRVAGRPWETFLKKQGKFYDLHHLQFWQTAQELLTLQDTKQGNETLSSARQLVIQRITALYLLPSGNLSLWSIE</sequence>
<feature type="region of interest" description="Disordered" evidence="1">
    <location>
        <begin position="1"/>
        <end position="205"/>
    </location>
</feature>
<evidence type="ECO:0000313" key="3">
    <source>
        <dbReference type="Proteomes" id="UP001152320"/>
    </source>
</evidence>
<evidence type="ECO:0000313" key="2">
    <source>
        <dbReference type="EMBL" id="KAJ8029214.1"/>
    </source>
</evidence>
<evidence type="ECO:0000256" key="1">
    <source>
        <dbReference type="SAM" id="MobiDB-lite"/>
    </source>
</evidence>
<feature type="compositionally biased region" description="Basic and acidic residues" evidence="1">
    <location>
        <begin position="137"/>
        <end position="156"/>
    </location>
</feature>
<dbReference type="EMBL" id="JAIZAY010000014">
    <property type="protein sequence ID" value="KAJ8029214.1"/>
    <property type="molecule type" value="Genomic_DNA"/>
</dbReference>
<name>A0A9Q1BMD4_HOLLE</name>
<protein>
    <submittedName>
        <fullName evidence="2">Uncharacterized protein</fullName>
    </submittedName>
</protein>
<accession>A0A9Q1BMD4</accession>
<dbReference type="AlphaFoldDB" id="A0A9Q1BMD4"/>
<reference evidence="2" key="1">
    <citation type="submission" date="2021-10" db="EMBL/GenBank/DDBJ databases">
        <title>Tropical sea cucumber genome reveals ecological adaptation and Cuvierian tubules defense mechanism.</title>
        <authorList>
            <person name="Chen T."/>
        </authorList>
    </citation>
    <scope>NUCLEOTIDE SEQUENCE</scope>
    <source>
        <strain evidence="2">Nanhai2018</strain>
        <tissue evidence="2">Muscle</tissue>
    </source>
</reference>